<evidence type="ECO:0000256" key="2">
    <source>
        <dbReference type="ARBA" id="ARBA00004370"/>
    </source>
</evidence>
<dbReference type="EMBL" id="JMCB01000014">
    <property type="protein sequence ID" value="KFE64183.1"/>
    <property type="molecule type" value="Genomic_DNA"/>
</dbReference>
<keyword evidence="4" id="KW-0597">Phosphoprotein</keyword>
<evidence type="ECO:0000256" key="8">
    <source>
        <dbReference type="SAM" id="Phobius"/>
    </source>
</evidence>
<dbReference type="SUPFAM" id="SSF47384">
    <property type="entry name" value="Homodimeric domain of signal transducing histidine kinase"/>
    <property type="match status" value="1"/>
</dbReference>
<evidence type="ECO:0000256" key="7">
    <source>
        <dbReference type="SAM" id="Coils"/>
    </source>
</evidence>
<keyword evidence="12" id="KW-1185">Reference proteome</keyword>
<dbReference type="InterPro" id="IPR036890">
    <property type="entry name" value="HATPase_C_sf"/>
</dbReference>
<evidence type="ECO:0000313" key="11">
    <source>
        <dbReference type="EMBL" id="KFE64183.1"/>
    </source>
</evidence>
<dbReference type="PRINTS" id="PR00344">
    <property type="entry name" value="BCTRLSENSOR"/>
</dbReference>
<dbReference type="STRING" id="394096.DB31_1977"/>
<comment type="catalytic activity">
    <reaction evidence="1">
        <text>ATP + protein L-histidine = ADP + protein N-phospho-L-histidine.</text>
        <dbReference type="EC" id="2.7.13.3"/>
    </reaction>
</comment>
<dbReference type="SMART" id="SM00388">
    <property type="entry name" value="HisKA"/>
    <property type="match status" value="1"/>
</dbReference>
<dbReference type="AlphaFoldDB" id="A0A085W920"/>
<dbReference type="InterPro" id="IPR036097">
    <property type="entry name" value="HisK_dim/P_sf"/>
</dbReference>
<organism evidence="11 12">
    <name type="scientific">Hyalangium minutum</name>
    <dbReference type="NCBI Taxonomy" id="394096"/>
    <lineage>
        <taxon>Bacteria</taxon>
        <taxon>Pseudomonadati</taxon>
        <taxon>Myxococcota</taxon>
        <taxon>Myxococcia</taxon>
        <taxon>Myxococcales</taxon>
        <taxon>Cystobacterineae</taxon>
        <taxon>Archangiaceae</taxon>
        <taxon>Hyalangium</taxon>
    </lineage>
</organism>
<protein>
    <recommendedName>
        <fullName evidence="3">histidine kinase</fullName>
        <ecNumber evidence="3">2.7.13.3</ecNumber>
    </recommendedName>
</protein>
<dbReference type="InterPro" id="IPR003660">
    <property type="entry name" value="HAMP_dom"/>
</dbReference>
<reference evidence="11 12" key="1">
    <citation type="submission" date="2014-04" db="EMBL/GenBank/DDBJ databases">
        <title>Genome assembly of Hyalangium minutum DSM 14724.</title>
        <authorList>
            <person name="Sharma G."/>
            <person name="Subramanian S."/>
        </authorList>
    </citation>
    <scope>NUCLEOTIDE SEQUENCE [LARGE SCALE GENOMIC DNA]</scope>
    <source>
        <strain evidence="11 12">DSM 14724</strain>
    </source>
</reference>
<dbReference type="SUPFAM" id="SSF55874">
    <property type="entry name" value="ATPase domain of HSP90 chaperone/DNA topoisomerase II/histidine kinase"/>
    <property type="match status" value="1"/>
</dbReference>
<feature type="coiled-coil region" evidence="7">
    <location>
        <begin position="260"/>
        <end position="326"/>
    </location>
</feature>
<dbReference type="SMART" id="SM00304">
    <property type="entry name" value="HAMP"/>
    <property type="match status" value="1"/>
</dbReference>
<feature type="transmembrane region" description="Helical" evidence="8">
    <location>
        <begin position="192"/>
        <end position="212"/>
    </location>
</feature>
<dbReference type="Pfam" id="PF00672">
    <property type="entry name" value="HAMP"/>
    <property type="match status" value="1"/>
</dbReference>
<dbReference type="RefSeq" id="WP_044194137.1">
    <property type="nucleotide sequence ID" value="NZ_JMCB01000014.1"/>
</dbReference>
<dbReference type="PANTHER" id="PTHR43065:SF50">
    <property type="entry name" value="HISTIDINE KINASE"/>
    <property type="match status" value="1"/>
</dbReference>
<dbReference type="PROSITE" id="PS50109">
    <property type="entry name" value="HIS_KIN"/>
    <property type="match status" value="1"/>
</dbReference>
<accession>A0A085W920</accession>
<feature type="domain" description="Histidine kinase" evidence="9">
    <location>
        <begin position="335"/>
        <end position="555"/>
    </location>
</feature>
<dbReference type="InterPro" id="IPR005467">
    <property type="entry name" value="His_kinase_dom"/>
</dbReference>
<dbReference type="Gene3D" id="3.30.565.10">
    <property type="entry name" value="Histidine kinase-like ATPase, C-terminal domain"/>
    <property type="match status" value="1"/>
</dbReference>
<keyword evidence="8" id="KW-1133">Transmembrane helix</keyword>
<evidence type="ECO:0000256" key="3">
    <source>
        <dbReference type="ARBA" id="ARBA00012438"/>
    </source>
</evidence>
<dbReference type="InterPro" id="IPR004358">
    <property type="entry name" value="Sig_transdc_His_kin-like_C"/>
</dbReference>
<evidence type="ECO:0000256" key="5">
    <source>
        <dbReference type="ARBA" id="ARBA00022679"/>
    </source>
</evidence>
<evidence type="ECO:0000256" key="6">
    <source>
        <dbReference type="ARBA" id="ARBA00022777"/>
    </source>
</evidence>
<dbReference type="InterPro" id="IPR003594">
    <property type="entry name" value="HATPase_dom"/>
</dbReference>
<dbReference type="Pfam" id="PF00512">
    <property type="entry name" value="HisKA"/>
    <property type="match status" value="1"/>
</dbReference>
<dbReference type="Pfam" id="PF02518">
    <property type="entry name" value="HATPase_c"/>
    <property type="match status" value="1"/>
</dbReference>
<comment type="subcellular location">
    <subcellularLocation>
        <location evidence="2">Membrane</location>
    </subcellularLocation>
</comment>
<evidence type="ECO:0000259" key="10">
    <source>
        <dbReference type="PROSITE" id="PS50885"/>
    </source>
</evidence>
<dbReference type="InterPro" id="IPR003661">
    <property type="entry name" value="HisK_dim/P_dom"/>
</dbReference>
<dbReference type="Gene3D" id="1.10.287.130">
    <property type="match status" value="1"/>
</dbReference>
<dbReference type="EC" id="2.7.13.3" evidence="3"/>
<dbReference type="CDD" id="cd06225">
    <property type="entry name" value="HAMP"/>
    <property type="match status" value="1"/>
</dbReference>
<comment type="caution">
    <text evidence="11">The sequence shown here is derived from an EMBL/GenBank/DDBJ whole genome shotgun (WGS) entry which is preliminary data.</text>
</comment>
<sequence length="567" mass="62686">MSVSTRIVLFAAAAMGVICVLSSALSFSARRGMQIREQVVASQEQLEILSRLDDGVWPFLNALSRAQQEGQDTTLVLQEHQAQVRAEQARLEESLQREALANGKEEARGRDVRAESARALESLVRWMDLTEARARHEPERASLAPEVEWGLYQSYEETVGQFIDSLRRAEHEELLERRKRWNVVAGRAELGATWIAGTCLVIMGVMTLSILVPLRRSLRKLRVTAERIGRGDFEVALPAMGRDELGLLARAMDRMAGKLRETLQEKQRLIKAEAEVSEREARRYSAMLEETVRARTTELQGTNARLEESLRQLQSAQEQLLFADRLATVGRLAAGVGHEINNPLSYILSNLRFIRKELEQDAEAPTPERQEVLEAAAAAHEGAERVRLIVQELRMMSRPDDVALGRVELGSVVRGAVKIASRELRDRAQVVENCEGVPAIWGNGPRLSQVVLNLLINSAYAISPGKPQDNEVRVTARSSGSGTVVLEVRDTGCGIPKDNLERIFEPFFTTKPIGEGTGLGLSVCHNIITAMGGTIQVESEVGRGTAFRITLPEAAAYEVAAVREHAS</sequence>
<name>A0A085W920_9BACT</name>
<dbReference type="PANTHER" id="PTHR43065">
    <property type="entry name" value="SENSOR HISTIDINE KINASE"/>
    <property type="match status" value="1"/>
</dbReference>
<dbReference type="GO" id="GO:0016020">
    <property type="term" value="C:membrane"/>
    <property type="evidence" value="ECO:0007669"/>
    <property type="project" value="UniProtKB-SubCell"/>
</dbReference>
<dbReference type="SMART" id="SM00387">
    <property type="entry name" value="HATPase_c"/>
    <property type="match status" value="1"/>
</dbReference>
<evidence type="ECO:0000313" key="12">
    <source>
        <dbReference type="Proteomes" id="UP000028725"/>
    </source>
</evidence>
<keyword evidence="7" id="KW-0175">Coiled coil</keyword>
<evidence type="ECO:0000256" key="4">
    <source>
        <dbReference type="ARBA" id="ARBA00022553"/>
    </source>
</evidence>
<keyword evidence="8" id="KW-0812">Transmembrane</keyword>
<dbReference type="PROSITE" id="PS50885">
    <property type="entry name" value="HAMP"/>
    <property type="match status" value="1"/>
</dbReference>
<evidence type="ECO:0000259" key="9">
    <source>
        <dbReference type="PROSITE" id="PS50109"/>
    </source>
</evidence>
<keyword evidence="6" id="KW-0418">Kinase</keyword>
<keyword evidence="8" id="KW-0472">Membrane</keyword>
<feature type="domain" description="HAMP" evidence="10">
    <location>
        <begin position="214"/>
        <end position="264"/>
    </location>
</feature>
<evidence type="ECO:0000256" key="1">
    <source>
        <dbReference type="ARBA" id="ARBA00000085"/>
    </source>
</evidence>
<dbReference type="Proteomes" id="UP000028725">
    <property type="component" value="Unassembled WGS sequence"/>
</dbReference>
<dbReference type="Gene3D" id="6.10.340.10">
    <property type="match status" value="1"/>
</dbReference>
<dbReference type="GO" id="GO:0000155">
    <property type="term" value="F:phosphorelay sensor kinase activity"/>
    <property type="evidence" value="ECO:0007669"/>
    <property type="project" value="InterPro"/>
</dbReference>
<dbReference type="SUPFAM" id="SSF158472">
    <property type="entry name" value="HAMP domain-like"/>
    <property type="match status" value="1"/>
</dbReference>
<proteinExistence type="predicted"/>
<keyword evidence="5" id="KW-0808">Transferase</keyword>
<gene>
    <name evidence="11" type="ORF">DB31_1977</name>
</gene>